<dbReference type="InterPro" id="IPR056647">
    <property type="entry name" value="DUF7745"/>
</dbReference>
<feature type="domain" description="Protein kinase" evidence="15">
    <location>
        <begin position="542"/>
        <end position="823"/>
    </location>
</feature>
<dbReference type="PROSITE" id="PS50011">
    <property type="entry name" value="PROTEIN_KINASE_DOM"/>
    <property type="match status" value="1"/>
</dbReference>
<feature type="binding site" evidence="14">
    <location>
        <position position="577"/>
    </location>
    <ligand>
        <name>ATP</name>
        <dbReference type="ChEBI" id="CHEBI:30616"/>
    </ligand>
</feature>
<dbReference type="Pfam" id="PF07714">
    <property type="entry name" value="PK_Tyr_Ser-Thr"/>
    <property type="match status" value="1"/>
</dbReference>
<dbReference type="PANTHER" id="PTHR45621">
    <property type="entry name" value="OS01G0588500 PROTEIN-RELATED"/>
    <property type="match status" value="1"/>
</dbReference>
<evidence type="ECO:0000256" key="11">
    <source>
        <dbReference type="ARBA" id="ARBA00022978"/>
    </source>
</evidence>
<evidence type="ECO:0000313" key="16">
    <source>
        <dbReference type="EMBL" id="KAE8727866.1"/>
    </source>
</evidence>
<dbReference type="Proteomes" id="UP000436088">
    <property type="component" value="Unassembled WGS sequence"/>
</dbReference>
<dbReference type="InterPro" id="IPR001245">
    <property type="entry name" value="Ser-Thr/Tyr_kinase_cat_dom"/>
</dbReference>
<keyword evidence="10 14" id="KW-0067">ATP-binding</keyword>
<evidence type="ECO:0000256" key="4">
    <source>
        <dbReference type="ARBA" id="ARBA00022527"/>
    </source>
</evidence>
<dbReference type="FunFam" id="3.30.200.20:FF:000228">
    <property type="entry name" value="Serine/threonine-protein kinase BIK1"/>
    <property type="match status" value="1"/>
</dbReference>
<protein>
    <recommendedName>
        <fullName evidence="2">non-specific serine/threonine protein kinase</fullName>
        <ecNumber evidence="2">2.7.11.1</ecNumber>
    </recommendedName>
</protein>
<evidence type="ECO:0000256" key="3">
    <source>
        <dbReference type="ARBA" id="ARBA00022475"/>
    </source>
</evidence>
<dbReference type="Gene3D" id="1.10.510.10">
    <property type="entry name" value="Transferase(Phosphotransferase) domain 1"/>
    <property type="match status" value="1"/>
</dbReference>
<dbReference type="GO" id="GO:0004674">
    <property type="term" value="F:protein serine/threonine kinase activity"/>
    <property type="evidence" value="ECO:0007669"/>
    <property type="project" value="UniProtKB-KW"/>
</dbReference>
<dbReference type="InterPro" id="IPR000719">
    <property type="entry name" value="Prot_kinase_dom"/>
</dbReference>
<keyword evidence="11" id="KW-0928">Hypersensitive response elicitation</keyword>
<dbReference type="InterPro" id="IPR008271">
    <property type="entry name" value="Ser/Thr_kinase_AS"/>
</dbReference>
<dbReference type="InterPro" id="IPR017441">
    <property type="entry name" value="Protein_kinase_ATP_BS"/>
</dbReference>
<keyword evidence="5" id="KW-0597">Phosphoprotein</keyword>
<keyword evidence="12" id="KW-0472">Membrane</keyword>
<dbReference type="GO" id="GO:0006952">
    <property type="term" value="P:defense response"/>
    <property type="evidence" value="ECO:0007669"/>
    <property type="project" value="UniProtKB-KW"/>
</dbReference>
<dbReference type="InterPro" id="IPR011009">
    <property type="entry name" value="Kinase-like_dom_sf"/>
</dbReference>
<evidence type="ECO:0000256" key="8">
    <source>
        <dbReference type="ARBA" id="ARBA00022777"/>
    </source>
</evidence>
<dbReference type="InterPro" id="IPR050823">
    <property type="entry name" value="Plant_Ser_Thr_Prot_Kinase"/>
</dbReference>
<evidence type="ECO:0000256" key="12">
    <source>
        <dbReference type="ARBA" id="ARBA00023136"/>
    </source>
</evidence>
<sequence length="890" mass="101085">MSGSLLELTPYGPRDGLRVRQPKGALARTIREPITLEPNPAYSEQKASNMERMVQKEVEDNANVLRWSEQSQLTNGDSVMPGYVSELFGYTHINVRQNDLSELKEIWGRWTVADKEMFYQLYGDIPYLLDVPIDRNLFRALAQFWNPAYSCFTFGRVDLTPTIEEYQALVRCPRSQIDRIYIKLPVTPSFKKKLLLMTGMSEDWVIKNIKKKGDSECISWVALKEVIDHHPDKRKKLDLFALGIYGLVIFPKVLGYVDISVVDLREGEGRFIGCAPLLLNDLGASPKKNGWSSSRISEMEIFCGELRGIPLRIYFYRCGERDCIPLPGIWGSVGYALLLVSRQYGSRQFIPATWDLWRSGRVNDNIPIVNPENIQPVEEQLRVVQSPLELAKRDFEAERRQWRMTLQKLEDEVYQKGLEIDIQKSRADRIEKVEKQLRLDFDDLRSTYQRMLKKLLRLRTHSSVMGNCGTREESDVVVTHAQVQQLHNHILSDKKLTQSQSQNQNRTLSDLSDFDDSRKNALLYTHIIAFTLFELETITKSFRSDYILGEGGFGTVYKGYIDDNVRVGLKSLPVAVKVLNKEGLQGHREWLTEVNFLGQLRHPNLVKLIGYCCEDDHRLLVYEFMFRGSLENHLFRKATVPLSWEKRMMIALGAAKGLAFLHNAERPVIYRDFKTSNILLDSDYTAKLSDFGLAKAGPQGDETHVSTRVMGTYGYAAPEYVMTGHLTARSDVYSFGVVLLELLTGRKSVDKTRPSKEQNLVDWARPKLNDKRKLLQIIDPRMENQYSARAAQKACSLAYYCLSQNPKARPLMSDVVETLEPLQCTGGSADEVSSSLNSKLTGGSTGPFAMGGVPDYRVHHRFPNNVGPGGICRLPNPDCSPGGPAACRVR</sequence>
<dbReference type="EMBL" id="VEPZ02000300">
    <property type="protein sequence ID" value="KAE8727866.1"/>
    <property type="molecule type" value="Genomic_DNA"/>
</dbReference>
<evidence type="ECO:0000256" key="5">
    <source>
        <dbReference type="ARBA" id="ARBA00022553"/>
    </source>
</evidence>
<dbReference type="EC" id="2.7.11.1" evidence="2"/>
<evidence type="ECO:0000256" key="13">
    <source>
        <dbReference type="ARBA" id="ARBA00093429"/>
    </source>
</evidence>
<dbReference type="AlphaFoldDB" id="A0A6A3CGD8"/>
<evidence type="ECO:0000313" key="17">
    <source>
        <dbReference type="Proteomes" id="UP000436088"/>
    </source>
</evidence>
<keyword evidence="9" id="KW-0611">Plant defense</keyword>
<evidence type="ECO:0000256" key="1">
    <source>
        <dbReference type="ARBA" id="ARBA00004236"/>
    </source>
</evidence>
<comment type="subcellular location">
    <subcellularLocation>
        <location evidence="1">Cell membrane</location>
    </subcellularLocation>
</comment>
<keyword evidence="3" id="KW-1003">Cell membrane</keyword>
<keyword evidence="4" id="KW-0723">Serine/threonine-protein kinase</keyword>
<keyword evidence="8 16" id="KW-0418">Kinase</keyword>
<proteinExistence type="predicted"/>
<comment type="caution">
    <text evidence="16">The sequence shown here is derived from an EMBL/GenBank/DDBJ whole genome shotgun (WGS) entry which is preliminary data.</text>
</comment>
<dbReference type="CDD" id="cd14066">
    <property type="entry name" value="STKc_IRAK"/>
    <property type="match status" value="1"/>
</dbReference>
<organism evidence="16 17">
    <name type="scientific">Hibiscus syriacus</name>
    <name type="common">Rose of Sharon</name>
    <dbReference type="NCBI Taxonomy" id="106335"/>
    <lineage>
        <taxon>Eukaryota</taxon>
        <taxon>Viridiplantae</taxon>
        <taxon>Streptophyta</taxon>
        <taxon>Embryophyta</taxon>
        <taxon>Tracheophyta</taxon>
        <taxon>Spermatophyta</taxon>
        <taxon>Magnoliopsida</taxon>
        <taxon>eudicotyledons</taxon>
        <taxon>Gunneridae</taxon>
        <taxon>Pentapetalae</taxon>
        <taxon>rosids</taxon>
        <taxon>malvids</taxon>
        <taxon>Malvales</taxon>
        <taxon>Malvaceae</taxon>
        <taxon>Malvoideae</taxon>
        <taxon>Hibiscus</taxon>
    </lineage>
</organism>
<reference evidence="16" key="1">
    <citation type="submission" date="2019-09" db="EMBL/GenBank/DDBJ databases">
        <title>Draft genome information of white flower Hibiscus syriacus.</title>
        <authorList>
            <person name="Kim Y.-M."/>
        </authorList>
    </citation>
    <scope>NUCLEOTIDE SEQUENCE [LARGE SCALE GENOMIC DNA]</scope>
    <source>
        <strain evidence="16">YM2019G1</strain>
    </source>
</reference>
<name>A0A6A3CGD8_HIBSY</name>
<dbReference type="FunFam" id="1.10.510.10:FF:000258">
    <property type="entry name" value="Probable serine/threonine-protein kinase PBL8"/>
    <property type="match status" value="1"/>
</dbReference>
<dbReference type="Pfam" id="PF24924">
    <property type="entry name" value="DUF7745"/>
    <property type="match status" value="1"/>
</dbReference>
<accession>A0A6A3CGD8</accession>
<evidence type="ECO:0000256" key="2">
    <source>
        <dbReference type="ARBA" id="ARBA00012513"/>
    </source>
</evidence>
<evidence type="ECO:0000256" key="14">
    <source>
        <dbReference type="PROSITE-ProRule" id="PRU10141"/>
    </source>
</evidence>
<evidence type="ECO:0000256" key="10">
    <source>
        <dbReference type="ARBA" id="ARBA00022840"/>
    </source>
</evidence>
<keyword evidence="6" id="KW-0808">Transferase</keyword>
<evidence type="ECO:0000256" key="9">
    <source>
        <dbReference type="ARBA" id="ARBA00022821"/>
    </source>
</evidence>
<evidence type="ECO:0000256" key="7">
    <source>
        <dbReference type="ARBA" id="ARBA00022741"/>
    </source>
</evidence>
<dbReference type="PROSITE" id="PS00108">
    <property type="entry name" value="PROTEIN_KINASE_ST"/>
    <property type="match status" value="1"/>
</dbReference>
<evidence type="ECO:0000259" key="15">
    <source>
        <dbReference type="PROSITE" id="PS50011"/>
    </source>
</evidence>
<dbReference type="GO" id="GO:0005524">
    <property type="term" value="F:ATP binding"/>
    <property type="evidence" value="ECO:0007669"/>
    <property type="project" value="UniProtKB-UniRule"/>
</dbReference>
<dbReference type="PROSITE" id="PS00107">
    <property type="entry name" value="PROTEIN_KINASE_ATP"/>
    <property type="match status" value="1"/>
</dbReference>
<keyword evidence="7 14" id="KW-0547">Nucleotide-binding</keyword>
<dbReference type="SUPFAM" id="SSF56112">
    <property type="entry name" value="Protein kinase-like (PK-like)"/>
    <property type="match status" value="1"/>
</dbReference>
<gene>
    <name evidence="16" type="ORF">F3Y22_tig00005292pilonHSYRG00004</name>
</gene>
<keyword evidence="17" id="KW-1185">Reference proteome</keyword>
<evidence type="ECO:0000256" key="6">
    <source>
        <dbReference type="ARBA" id="ARBA00022679"/>
    </source>
</evidence>
<dbReference type="Gene3D" id="3.30.200.20">
    <property type="entry name" value="Phosphorylase Kinase, domain 1"/>
    <property type="match status" value="1"/>
</dbReference>
<dbReference type="GO" id="GO:0005886">
    <property type="term" value="C:plasma membrane"/>
    <property type="evidence" value="ECO:0007669"/>
    <property type="project" value="UniProtKB-SubCell"/>
</dbReference>
<comment type="function">
    <text evidence="13">Required for pathogen-associated molecular pattern (PAMP, e.g. chitin and flg22)-triggered immunity (PTI) involving reactive oxygen species (ROS) accumulation and triggering plant defense, including defense-related gene expression (e.g. PR1 and LOX). Ensures specific recognition of the EPD1 effector of Verticillium dahliae, resulting in a hypersensitive response known as effector-triggered immunity (ETI), characterized by the activation of programmed cell death to limit infection by the pathogen. Priming plants with the incompatible pathogen V.dahliae leads to an increased resistance to compatible pathogens, as a result of systemic acquired resistance (SAR).</text>
</comment>